<keyword evidence="1 6" id="KW-0575">Peroxidase</keyword>
<comment type="function">
    <text evidence="6">Thiol-specific peroxidase that catalyzes the reduction of hydrogen peroxide and organic hydroperoxides to water and alcohols, respectively. Plays a role in cell protection against oxidative stress by detoxifying peroxides.</text>
</comment>
<dbReference type="InterPro" id="IPR002065">
    <property type="entry name" value="TPX"/>
</dbReference>
<dbReference type="PANTHER" id="PTHR43110:SF1">
    <property type="entry name" value="THIOL PEROXIDASE"/>
    <property type="match status" value="1"/>
</dbReference>
<evidence type="ECO:0000256" key="5">
    <source>
        <dbReference type="ARBA" id="ARBA00023284"/>
    </source>
</evidence>
<dbReference type="InterPro" id="IPR050455">
    <property type="entry name" value="Tpx_Peroxidase_subfamily"/>
</dbReference>
<reference evidence="8" key="2">
    <citation type="submission" date="2020-09" db="EMBL/GenBank/DDBJ databases">
        <authorList>
            <person name="Sun Q."/>
            <person name="Zhou Y."/>
        </authorList>
    </citation>
    <scope>NUCLEOTIDE SEQUENCE</scope>
    <source>
        <strain evidence="8">CGMCC 1.12181</strain>
    </source>
</reference>
<evidence type="ECO:0000256" key="2">
    <source>
        <dbReference type="ARBA" id="ARBA00022862"/>
    </source>
</evidence>
<dbReference type="InterPro" id="IPR013766">
    <property type="entry name" value="Thioredoxin_domain"/>
</dbReference>
<name>A0A917CTT9_9GAMM</name>
<dbReference type="InterPro" id="IPR013740">
    <property type="entry name" value="Redoxin"/>
</dbReference>
<dbReference type="PROSITE" id="PS01265">
    <property type="entry name" value="TPX"/>
    <property type="match status" value="1"/>
</dbReference>
<dbReference type="PANTHER" id="PTHR43110">
    <property type="entry name" value="THIOL PEROXIDASE"/>
    <property type="match status" value="1"/>
</dbReference>
<comment type="catalytic activity">
    <reaction evidence="6">
        <text>a hydroperoxide + [thioredoxin]-dithiol = an alcohol + [thioredoxin]-disulfide + H2O</text>
        <dbReference type="Rhea" id="RHEA:62620"/>
        <dbReference type="Rhea" id="RHEA-COMP:10698"/>
        <dbReference type="Rhea" id="RHEA-COMP:10700"/>
        <dbReference type="ChEBI" id="CHEBI:15377"/>
        <dbReference type="ChEBI" id="CHEBI:29950"/>
        <dbReference type="ChEBI" id="CHEBI:30879"/>
        <dbReference type="ChEBI" id="CHEBI:35924"/>
        <dbReference type="ChEBI" id="CHEBI:50058"/>
        <dbReference type="EC" id="1.11.1.24"/>
    </reaction>
</comment>
<keyword evidence="9" id="KW-1185">Reference proteome</keyword>
<protein>
    <recommendedName>
        <fullName evidence="6">Thiol peroxidase</fullName>
        <shortName evidence="6">Tpx</shortName>
        <ecNumber evidence="6">1.11.1.24</ecNumber>
    </recommendedName>
    <alternativeName>
        <fullName evidence="6">Peroxiredoxin tpx</fullName>
        <shortName evidence="6">Prx</shortName>
    </alternativeName>
    <alternativeName>
        <fullName evidence="6">Thioredoxin peroxidase</fullName>
    </alternativeName>
    <alternativeName>
        <fullName evidence="6">Thioredoxin-dependent peroxiredoxin</fullName>
    </alternativeName>
</protein>
<dbReference type="RefSeq" id="WP_188365588.1">
    <property type="nucleotide sequence ID" value="NZ_BAABJF010000010.1"/>
</dbReference>
<comment type="caution">
    <text evidence="8">The sequence shown here is derived from an EMBL/GenBank/DDBJ whole genome shotgun (WGS) entry which is preliminary data.</text>
</comment>
<evidence type="ECO:0000256" key="6">
    <source>
        <dbReference type="HAMAP-Rule" id="MF_00269"/>
    </source>
</evidence>
<evidence type="ECO:0000313" key="8">
    <source>
        <dbReference type="EMBL" id="GGF98634.1"/>
    </source>
</evidence>
<evidence type="ECO:0000259" key="7">
    <source>
        <dbReference type="PROSITE" id="PS51352"/>
    </source>
</evidence>
<proteinExistence type="inferred from homology"/>
<keyword evidence="3 6" id="KW-0560">Oxidoreductase</keyword>
<dbReference type="Proteomes" id="UP000605253">
    <property type="component" value="Unassembled WGS sequence"/>
</dbReference>
<comment type="similarity">
    <text evidence="6">Belongs to the peroxiredoxin family. Tpx subfamily.</text>
</comment>
<evidence type="ECO:0000256" key="3">
    <source>
        <dbReference type="ARBA" id="ARBA00023002"/>
    </source>
</evidence>
<gene>
    <name evidence="6 8" type="primary">tpx</name>
    <name evidence="8" type="ORF">GCM10011365_19880</name>
</gene>
<keyword evidence="5 6" id="KW-0676">Redox-active center</keyword>
<evidence type="ECO:0000313" key="9">
    <source>
        <dbReference type="Proteomes" id="UP000605253"/>
    </source>
</evidence>
<feature type="domain" description="Thioredoxin" evidence="7">
    <location>
        <begin position="18"/>
        <end position="167"/>
    </location>
</feature>
<accession>A0A917CTT9</accession>
<dbReference type="PROSITE" id="PS51352">
    <property type="entry name" value="THIOREDOXIN_2"/>
    <property type="match status" value="1"/>
</dbReference>
<comment type="miscellaneous">
    <text evidence="6">The active site is a conserved redox-active cysteine residue, the peroxidatic cysteine (C(P)), which makes the nucleophilic attack on the peroxide substrate. The peroxide oxidizes the C(P)-SH to cysteine sulfenic acid (C(P)-SOH), which then reacts with another cysteine residue, the resolving cysteine (C(R)), to form a disulfide bridge. The disulfide is subsequently reduced by an appropriate electron donor to complete the catalytic cycle. In this atypical 2-Cys peroxiredoxin, C(R) is present in the same subunit to form an intramolecular disulfide. The disulfide is subsequently reduced by thioredoxin.</text>
</comment>
<keyword evidence="2 6" id="KW-0049">Antioxidant</keyword>
<sequence>MSQVNFKNNPVHLNAEQPQVGQQAPNFQLTGADLSEVSLDNFKGQRVVLNVAPSVDTDVCAQQLRTFNQKAADMDNTAVVFTSMDLPFAYKRFCAAEGIDNVVTASDFKNRSIAQNYGLEMRDGPLAGLTARAVFVLDENHNIIHREVVDEVTNEPNYEAALQALKQ</sequence>
<dbReference type="EC" id="1.11.1.24" evidence="6"/>
<dbReference type="GO" id="GO:0008379">
    <property type="term" value="F:thioredoxin peroxidase activity"/>
    <property type="evidence" value="ECO:0007669"/>
    <property type="project" value="UniProtKB-UniRule"/>
</dbReference>
<keyword evidence="4 6" id="KW-1015">Disulfide bond</keyword>
<dbReference type="InterPro" id="IPR018219">
    <property type="entry name" value="Tpx_CS"/>
</dbReference>
<dbReference type="SUPFAM" id="SSF52833">
    <property type="entry name" value="Thioredoxin-like"/>
    <property type="match status" value="1"/>
</dbReference>
<evidence type="ECO:0000256" key="4">
    <source>
        <dbReference type="ARBA" id="ARBA00023157"/>
    </source>
</evidence>
<dbReference type="Pfam" id="PF08534">
    <property type="entry name" value="Redoxin"/>
    <property type="match status" value="1"/>
</dbReference>
<feature type="disulfide bond" description="Redox-active" evidence="6">
    <location>
        <begin position="60"/>
        <end position="94"/>
    </location>
</feature>
<dbReference type="InterPro" id="IPR036249">
    <property type="entry name" value="Thioredoxin-like_sf"/>
</dbReference>
<feature type="active site" description="Cysteine sulfenic acid (-SOH) intermediate" evidence="6">
    <location>
        <position position="60"/>
    </location>
</feature>
<comment type="subunit">
    <text evidence="6">Homodimer.</text>
</comment>
<evidence type="ECO:0000256" key="1">
    <source>
        <dbReference type="ARBA" id="ARBA00022559"/>
    </source>
</evidence>
<dbReference type="NCBIfam" id="NF001808">
    <property type="entry name" value="PRK00522.1"/>
    <property type="match status" value="1"/>
</dbReference>
<dbReference type="AlphaFoldDB" id="A0A917CTT9"/>
<dbReference type="CDD" id="cd03014">
    <property type="entry name" value="PRX_Atyp2cys"/>
    <property type="match status" value="1"/>
</dbReference>
<organism evidence="8 9">
    <name type="scientific">Marinicella pacifica</name>
    <dbReference type="NCBI Taxonomy" id="1171543"/>
    <lineage>
        <taxon>Bacteria</taxon>
        <taxon>Pseudomonadati</taxon>
        <taxon>Pseudomonadota</taxon>
        <taxon>Gammaproteobacteria</taxon>
        <taxon>Lysobacterales</taxon>
        <taxon>Marinicellaceae</taxon>
        <taxon>Marinicella</taxon>
    </lineage>
</organism>
<reference evidence="8" key="1">
    <citation type="journal article" date="2014" name="Int. J. Syst. Evol. Microbiol.">
        <title>Complete genome sequence of Corynebacterium casei LMG S-19264T (=DSM 44701T), isolated from a smear-ripened cheese.</title>
        <authorList>
            <consortium name="US DOE Joint Genome Institute (JGI-PGF)"/>
            <person name="Walter F."/>
            <person name="Albersmeier A."/>
            <person name="Kalinowski J."/>
            <person name="Ruckert C."/>
        </authorList>
    </citation>
    <scope>NUCLEOTIDE SEQUENCE</scope>
    <source>
        <strain evidence="8">CGMCC 1.12181</strain>
    </source>
</reference>
<dbReference type="EMBL" id="BMEO01000009">
    <property type="protein sequence ID" value="GGF98634.1"/>
    <property type="molecule type" value="Genomic_DNA"/>
</dbReference>
<dbReference type="HAMAP" id="MF_00269">
    <property type="entry name" value="Tpx"/>
    <property type="match status" value="1"/>
</dbReference>
<dbReference type="Gene3D" id="3.40.30.10">
    <property type="entry name" value="Glutaredoxin"/>
    <property type="match status" value="1"/>
</dbReference>